<dbReference type="AlphaFoldDB" id="A0A8X6WEB6"/>
<dbReference type="EMBL" id="BMAU01021409">
    <property type="protein sequence ID" value="GFY33235.1"/>
    <property type="molecule type" value="Genomic_DNA"/>
</dbReference>
<gene>
    <name evidence="1" type="primary">Gtf2ird2</name>
    <name evidence="1" type="ORF">TNCV_1240851</name>
</gene>
<name>A0A8X6WEB6_TRICX</name>
<keyword evidence="2" id="KW-1185">Reference proteome</keyword>
<sequence>MCRLRRDKHLLTGLLVPVGKHRTWEATKDATKLCTYSLSVHERRTLKRYINSTQLQLLLAIEDSCDIKETAQVALFVRYMSFQGPKEDLLGLLPLSAQTRGEDIAYAMQKCLEDNKIDLNKIVSIATDGARKALCSQTFLAEIVEVMDLVITIVNSILSKALYHCQFKEFLNEIETQYSDLFLHNKVRWLSKGKVLRHFALCLNEINSPQRKRH</sequence>
<evidence type="ECO:0000313" key="2">
    <source>
        <dbReference type="Proteomes" id="UP000887159"/>
    </source>
</evidence>
<dbReference type="PANTHER" id="PTHR45913">
    <property type="entry name" value="EPM2A-INTERACTING PROTEIN 1"/>
    <property type="match status" value="1"/>
</dbReference>
<protein>
    <submittedName>
        <fullName evidence="1">General transcription factor II-I repeat domain-containing protein 2</fullName>
    </submittedName>
</protein>
<dbReference type="Proteomes" id="UP000887159">
    <property type="component" value="Unassembled WGS sequence"/>
</dbReference>
<accession>A0A8X6WEB6</accession>
<comment type="caution">
    <text evidence="1">The sequence shown here is derived from an EMBL/GenBank/DDBJ whole genome shotgun (WGS) entry which is preliminary data.</text>
</comment>
<evidence type="ECO:0000313" key="1">
    <source>
        <dbReference type="EMBL" id="GFY33235.1"/>
    </source>
</evidence>
<reference evidence="1" key="1">
    <citation type="submission" date="2020-08" db="EMBL/GenBank/DDBJ databases">
        <title>Multicomponent nature underlies the extraordinary mechanical properties of spider dragline silk.</title>
        <authorList>
            <person name="Kono N."/>
            <person name="Nakamura H."/>
            <person name="Mori M."/>
            <person name="Yoshida Y."/>
            <person name="Ohtoshi R."/>
            <person name="Malay A.D."/>
            <person name="Moran D.A.P."/>
            <person name="Tomita M."/>
            <person name="Numata K."/>
            <person name="Arakawa K."/>
        </authorList>
    </citation>
    <scope>NUCLEOTIDE SEQUENCE</scope>
</reference>
<dbReference type="PANTHER" id="PTHR45913:SF10">
    <property type="entry name" value="DUF4371 DOMAIN-CONTAINING PROTEIN"/>
    <property type="match status" value="1"/>
</dbReference>
<organism evidence="1 2">
    <name type="scientific">Trichonephila clavipes</name>
    <name type="common">Golden silk orbweaver</name>
    <name type="synonym">Nephila clavipes</name>
    <dbReference type="NCBI Taxonomy" id="2585209"/>
    <lineage>
        <taxon>Eukaryota</taxon>
        <taxon>Metazoa</taxon>
        <taxon>Ecdysozoa</taxon>
        <taxon>Arthropoda</taxon>
        <taxon>Chelicerata</taxon>
        <taxon>Arachnida</taxon>
        <taxon>Araneae</taxon>
        <taxon>Araneomorphae</taxon>
        <taxon>Entelegynae</taxon>
        <taxon>Araneoidea</taxon>
        <taxon>Nephilidae</taxon>
        <taxon>Trichonephila</taxon>
    </lineage>
</organism>
<proteinExistence type="predicted"/>